<proteinExistence type="predicted"/>
<keyword evidence="2" id="KW-1185">Reference proteome</keyword>
<name>A0A2W2B5H7_9ACTN</name>
<dbReference type="EMBL" id="POTW01000093">
    <property type="protein sequence ID" value="PZF80290.1"/>
    <property type="molecule type" value="Genomic_DNA"/>
</dbReference>
<organism evidence="1 2">
    <name type="scientific">Jiangella anatolica</name>
    <dbReference type="NCBI Taxonomy" id="2670374"/>
    <lineage>
        <taxon>Bacteria</taxon>
        <taxon>Bacillati</taxon>
        <taxon>Actinomycetota</taxon>
        <taxon>Actinomycetes</taxon>
        <taxon>Jiangellales</taxon>
        <taxon>Jiangellaceae</taxon>
        <taxon>Jiangella</taxon>
    </lineage>
</organism>
<gene>
    <name evidence="1" type="ORF">C1I92_26740</name>
</gene>
<accession>A0A2W2B5H7</accession>
<sequence length="184" mass="19414">MTTLLVLHAVRLRGFAETPDLAARFGLDPAEAAEALEDARARGWVTHAEFAGLGGWSLTESGRAENERLLAAELTEAGAAAEVEAVHAAFLPLNARLLRAVTDWQLGAASADAGARAELAAVGAGLAPLAARLSAVRPRFGGYDTRFAAALDDGRIDDTDADSCHRVWFELHEDLVATLGLSRE</sequence>
<dbReference type="RefSeq" id="WP_111257680.1">
    <property type="nucleotide sequence ID" value="NZ_POTW01000093.1"/>
</dbReference>
<comment type="caution">
    <text evidence="1">The sequence shown here is derived from an EMBL/GenBank/DDBJ whole genome shotgun (WGS) entry which is preliminary data.</text>
</comment>
<evidence type="ECO:0000313" key="2">
    <source>
        <dbReference type="Proteomes" id="UP000248764"/>
    </source>
</evidence>
<evidence type="ECO:0000313" key="1">
    <source>
        <dbReference type="EMBL" id="PZF80290.1"/>
    </source>
</evidence>
<protein>
    <submittedName>
        <fullName evidence="1">Transcriptional regulator</fullName>
    </submittedName>
</protein>
<dbReference type="AlphaFoldDB" id="A0A2W2B5H7"/>
<reference evidence="1 2" key="1">
    <citation type="submission" date="2018-01" db="EMBL/GenBank/DDBJ databases">
        <title>Draft genome sequence of Jiangella sp. GTF31.</title>
        <authorList>
            <person name="Sahin N."/>
            <person name="Ay H."/>
            <person name="Saygin H."/>
        </authorList>
    </citation>
    <scope>NUCLEOTIDE SEQUENCE [LARGE SCALE GENOMIC DNA]</scope>
    <source>
        <strain evidence="1 2">GTF31</strain>
    </source>
</reference>
<dbReference type="Proteomes" id="UP000248764">
    <property type="component" value="Unassembled WGS sequence"/>
</dbReference>